<comment type="caution">
    <text evidence="1">The sequence shown here is derived from an EMBL/GenBank/DDBJ whole genome shotgun (WGS) entry which is preliminary data.</text>
</comment>
<sequence length="86" mass="9032">MKKLFLASAIVASLCFVGCSSDDDSGEGGTSGTDCFDCTLAGMSTEFCYTDGDDTYTITVMGVETEQSLGGLDWEDVKEGLQATCE</sequence>
<protein>
    <submittedName>
        <fullName evidence="1">Uncharacterized protein</fullName>
    </submittedName>
</protein>
<keyword evidence="2" id="KW-1185">Reference proteome</keyword>
<evidence type="ECO:0000313" key="2">
    <source>
        <dbReference type="Proteomes" id="UP001143545"/>
    </source>
</evidence>
<organism evidence="1 2">
    <name type="scientific">Neptunitalea chrysea</name>
    <dbReference type="NCBI Taxonomy" id="1647581"/>
    <lineage>
        <taxon>Bacteria</taxon>
        <taxon>Pseudomonadati</taxon>
        <taxon>Bacteroidota</taxon>
        <taxon>Flavobacteriia</taxon>
        <taxon>Flavobacteriales</taxon>
        <taxon>Flavobacteriaceae</taxon>
        <taxon>Neptunitalea</taxon>
    </lineage>
</organism>
<dbReference type="EMBL" id="BRVP01000031">
    <property type="protein sequence ID" value="GLB54042.1"/>
    <property type="molecule type" value="Genomic_DNA"/>
</dbReference>
<name>A0A9W6B920_9FLAO</name>
<accession>A0A9W6B920</accession>
<dbReference type="Proteomes" id="UP001143545">
    <property type="component" value="Unassembled WGS sequence"/>
</dbReference>
<proteinExistence type="predicted"/>
<reference evidence="1" key="1">
    <citation type="submission" date="2022-07" db="EMBL/GenBank/DDBJ databases">
        <title>Taxonomy of Novel Oxalotrophic and Methylotrophic Bacteria.</title>
        <authorList>
            <person name="Sahin N."/>
            <person name="Tani A."/>
        </authorList>
    </citation>
    <scope>NUCLEOTIDE SEQUENCE</scope>
    <source>
        <strain evidence="1">AM327</strain>
    </source>
</reference>
<evidence type="ECO:0000313" key="1">
    <source>
        <dbReference type="EMBL" id="GLB54042.1"/>
    </source>
</evidence>
<gene>
    <name evidence="1" type="ORF">NBRC110019_30830</name>
</gene>
<dbReference type="AlphaFoldDB" id="A0A9W6B920"/>
<dbReference type="RefSeq" id="WP_281756416.1">
    <property type="nucleotide sequence ID" value="NZ_BRVP01000031.1"/>
</dbReference>